<evidence type="ECO:0000313" key="6">
    <source>
        <dbReference type="Proteomes" id="UP000291613"/>
    </source>
</evidence>
<comment type="subcellular location">
    <subcellularLocation>
        <location evidence="4">Cytoplasm</location>
    </subcellularLocation>
</comment>
<accession>A0A4Q9GKS4</accession>
<dbReference type="GO" id="GO:0047429">
    <property type="term" value="F:nucleoside triphosphate diphosphatase activity"/>
    <property type="evidence" value="ECO:0007669"/>
    <property type="project" value="UniProtKB-EC"/>
</dbReference>
<dbReference type="RefSeq" id="WP_131002670.1">
    <property type="nucleotide sequence ID" value="NZ_JBHSZR010000003.1"/>
</dbReference>
<dbReference type="GO" id="GO:0009117">
    <property type="term" value="P:nucleotide metabolic process"/>
    <property type="evidence" value="ECO:0007669"/>
    <property type="project" value="UniProtKB-KW"/>
</dbReference>
<sequence length="203" mass="21429">MIGFWRFHMPLVLASTSAIRLRVLAEAGLPAEAVGSGVDERAVEVSSGAATPAAVAVSLSQAKALAVSDRMPGRLVLGCDQTLDLDGERFTKPVDRDAARAQLERLSGRTHRLVSGSALARDGLLLWSGFADARLTMRPLSADFIALYLQEAGDAPLSSVGGYQYEGLGAHLFERVDGDDRTVFGLPLLIVLEALRGIGALAS</sequence>
<dbReference type="InterPro" id="IPR029001">
    <property type="entry name" value="ITPase-like_fam"/>
</dbReference>
<dbReference type="EMBL" id="SIUB01000003">
    <property type="protein sequence ID" value="TBN53655.1"/>
    <property type="molecule type" value="Genomic_DNA"/>
</dbReference>
<comment type="catalytic activity">
    <reaction evidence="4">
        <text>a 2'-deoxyribonucleoside 5'-triphosphate + H2O = a 2'-deoxyribonucleoside 5'-phosphate + diphosphate + H(+)</text>
        <dbReference type="Rhea" id="RHEA:44644"/>
        <dbReference type="ChEBI" id="CHEBI:15377"/>
        <dbReference type="ChEBI" id="CHEBI:15378"/>
        <dbReference type="ChEBI" id="CHEBI:33019"/>
        <dbReference type="ChEBI" id="CHEBI:61560"/>
        <dbReference type="ChEBI" id="CHEBI:65317"/>
        <dbReference type="EC" id="3.6.1.9"/>
    </reaction>
</comment>
<name>A0A4Q9GKS4_9HYPH</name>
<reference evidence="5 6" key="1">
    <citation type="submission" date="2019-02" db="EMBL/GenBank/DDBJ databases">
        <title>Hansschlegelia quercus sp. nov., a novel methylotrophic bacterium from buds of oak (Quercus robur L.).</title>
        <authorList>
            <person name="Agafonova N.V."/>
            <person name="Kaparullina E.N."/>
            <person name="Grouzdev D.S."/>
            <person name="Doronina N.V."/>
        </authorList>
    </citation>
    <scope>NUCLEOTIDE SEQUENCE [LARGE SCALE GENOMIC DNA]</scope>
    <source>
        <strain evidence="5 6">Dub</strain>
    </source>
</reference>
<dbReference type="SUPFAM" id="SSF52972">
    <property type="entry name" value="ITPase-like"/>
    <property type="match status" value="1"/>
</dbReference>
<dbReference type="InterPro" id="IPR003697">
    <property type="entry name" value="Maf-like"/>
</dbReference>
<dbReference type="PIRSF" id="PIRSF006305">
    <property type="entry name" value="Maf"/>
    <property type="match status" value="1"/>
</dbReference>
<comment type="similarity">
    <text evidence="4">Belongs to the Maf family.</text>
</comment>
<dbReference type="OrthoDB" id="9813962at2"/>
<dbReference type="HAMAP" id="MF_00528">
    <property type="entry name" value="Maf"/>
    <property type="match status" value="1"/>
</dbReference>
<dbReference type="GO" id="GO:0005737">
    <property type="term" value="C:cytoplasm"/>
    <property type="evidence" value="ECO:0007669"/>
    <property type="project" value="UniProtKB-SubCell"/>
</dbReference>
<evidence type="ECO:0000256" key="4">
    <source>
        <dbReference type="HAMAP-Rule" id="MF_00528"/>
    </source>
</evidence>
<evidence type="ECO:0000256" key="2">
    <source>
        <dbReference type="ARBA" id="ARBA00022801"/>
    </source>
</evidence>
<keyword evidence="4" id="KW-0963">Cytoplasm</keyword>
<dbReference type="AlphaFoldDB" id="A0A4Q9GKS4"/>
<comment type="function">
    <text evidence="4">Nucleoside triphosphate pyrophosphatase. May have a dual role in cell division arrest and in preventing the incorporation of modified nucleotides into cellular nucleic acids.</text>
</comment>
<dbReference type="PANTHER" id="PTHR43213:SF5">
    <property type="entry name" value="BIFUNCTIONAL DTTP_UTP PYROPHOSPHATASE_METHYLTRANSFERASE PROTEIN-RELATED"/>
    <property type="match status" value="1"/>
</dbReference>
<keyword evidence="3 4" id="KW-0546">Nucleotide metabolism</keyword>
<dbReference type="Gene3D" id="3.90.950.10">
    <property type="match status" value="1"/>
</dbReference>
<comment type="cofactor">
    <cofactor evidence="1 4">
        <name>a divalent metal cation</name>
        <dbReference type="ChEBI" id="CHEBI:60240"/>
    </cofactor>
</comment>
<dbReference type="Proteomes" id="UP000291613">
    <property type="component" value="Unassembled WGS sequence"/>
</dbReference>
<keyword evidence="6" id="KW-1185">Reference proteome</keyword>
<dbReference type="Pfam" id="PF02545">
    <property type="entry name" value="Maf"/>
    <property type="match status" value="1"/>
</dbReference>
<keyword evidence="2 4" id="KW-0378">Hydrolase</keyword>
<feature type="active site" description="Proton acceptor" evidence="4">
    <location>
        <position position="80"/>
    </location>
</feature>
<evidence type="ECO:0000256" key="3">
    <source>
        <dbReference type="ARBA" id="ARBA00023080"/>
    </source>
</evidence>
<dbReference type="PANTHER" id="PTHR43213">
    <property type="entry name" value="BIFUNCTIONAL DTTP/UTP PYROPHOSPHATASE/METHYLTRANSFERASE PROTEIN-RELATED"/>
    <property type="match status" value="1"/>
</dbReference>
<comment type="caution">
    <text evidence="4">Lacks conserved residue(s) required for the propagation of feature annotation.</text>
</comment>
<protein>
    <recommendedName>
        <fullName evidence="4">Nucleoside triphosphate pyrophosphatase</fullName>
        <ecNumber evidence="4">3.6.1.9</ecNumber>
    </recommendedName>
    <alternativeName>
        <fullName evidence="4">Nucleotide pyrophosphatase</fullName>
        <shortName evidence="4">Nucleotide PPase</shortName>
    </alternativeName>
</protein>
<dbReference type="CDD" id="cd00555">
    <property type="entry name" value="Maf"/>
    <property type="match status" value="1"/>
</dbReference>
<comment type="caution">
    <text evidence="5">The sequence shown here is derived from an EMBL/GenBank/DDBJ whole genome shotgun (WGS) entry which is preliminary data.</text>
</comment>
<evidence type="ECO:0000256" key="1">
    <source>
        <dbReference type="ARBA" id="ARBA00001968"/>
    </source>
</evidence>
<evidence type="ECO:0000313" key="5">
    <source>
        <dbReference type="EMBL" id="TBN53655.1"/>
    </source>
</evidence>
<gene>
    <name evidence="5" type="ORF">EYR15_07570</name>
</gene>
<dbReference type="EC" id="3.6.1.9" evidence="4"/>
<organism evidence="5 6">
    <name type="scientific">Hansschlegelia quercus</name>
    <dbReference type="NCBI Taxonomy" id="2528245"/>
    <lineage>
        <taxon>Bacteria</taxon>
        <taxon>Pseudomonadati</taxon>
        <taxon>Pseudomonadota</taxon>
        <taxon>Alphaproteobacteria</taxon>
        <taxon>Hyphomicrobiales</taxon>
        <taxon>Methylopilaceae</taxon>
        <taxon>Hansschlegelia</taxon>
    </lineage>
</organism>
<comment type="catalytic activity">
    <reaction evidence="4">
        <text>a ribonucleoside 5'-triphosphate + H2O = a ribonucleoside 5'-phosphate + diphosphate + H(+)</text>
        <dbReference type="Rhea" id="RHEA:23996"/>
        <dbReference type="ChEBI" id="CHEBI:15377"/>
        <dbReference type="ChEBI" id="CHEBI:15378"/>
        <dbReference type="ChEBI" id="CHEBI:33019"/>
        <dbReference type="ChEBI" id="CHEBI:58043"/>
        <dbReference type="ChEBI" id="CHEBI:61557"/>
        <dbReference type="EC" id="3.6.1.9"/>
    </reaction>
</comment>
<proteinExistence type="inferred from homology"/>